<evidence type="ECO:0000313" key="2">
    <source>
        <dbReference type="Proteomes" id="UP001227268"/>
    </source>
</evidence>
<sequence>MPPARKGTVRNQHEGSLDPALYSPANDDPISNEAGPSKRAKPAAKTKTAKMSAERKEANRLAAERSRVRRAERANILEQTAKGLAEENLVLKERIRKLVAMGVGVDVAGDYPTADSDGDRAITMVPTQSRQSQEPSRAVPNTLASPLIASVQSVDSNATPQSRSSPALRRQAPTLHLERQRSDCNMPSLETSTQLTPRMNNTSSLHQEMEAHFRQQVDQLKLLLHEKSGQLDSDDASQDITMSDQINETDTSSHSDIEQYNDRLLREVQVLHEVVLRVRADRTKAQAANDRLKAQIRAAEAQLLVRDNFARTEDEAVVEIEERRSETQKAFRDVKRHLGLLIGHFNPTFVEPDMPEQEAFLVPAPYESAPLPEPQKRGRPPLAKPRTPSQSKLHRKISAAGMLSLNAGDSRYESSPTLSNAEASTSAPPLLAMKSNRSTKKRYEPSKVRYRLDADPDVIYIEEREIVQDEHGEQEIVHISKQPVYNPRPRSGAGRKPASSRMGNDTPGLQDNGTEEQDRIVYDEQTMDHHELIVDPSLESRDVVMDHQTLQEAEHVS</sequence>
<proteinExistence type="predicted"/>
<evidence type="ECO:0000313" key="1">
    <source>
        <dbReference type="EMBL" id="KAJ9095655.1"/>
    </source>
</evidence>
<gene>
    <name evidence="1" type="ORF">QFC21_005527</name>
</gene>
<reference evidence="1" key="1">
    <citation type="submission" date="2023-04" db="EMBL/GenBank/DDBJ databases">
        <title>Draft Genome sequencing of Naganishia species isolated from polar environments using Oxford Nanopore Technology.</title>
        <authorList>
            <person name="Leo P."/>
            <person name="Venkateswaran K."/>
        </authorList>
    </citation>
    <scope>NUCLEOTIDE SEQUENCE</scope>
    <source>
        <strain evidence="1">MNA-CCFEE 5423</strain>
    </source>
</reference>
<accession>A0ACC2V9S4</accession>
<organism evidence="1 2">
    <name type="scientific">Naganishia friedmannii</name>
    <dbReference type="NCBI Taxonomy" id="89922"/>
    <lineage>
        <taxon>Eukaryota</taxon>
        <taxon>Fungi</taxon>
        <taxon>Dikarya</taxon>
        <taxon>Basidiomycota</taxon>
        <taxon>Agaricomycotina</taxon>
        <taxon>Tremellomycetes</taxon>
        <taxon>Filobasidiales</taxon>
        <taxon>Filobasidiaceae</taxon>
        <taxon>Naganishia</taxon>
    </lineage>
</organism>
<comment type="caution">
    <text evidence="1">The sequence shown here is derived from an EMBL/GenBank/DDBJ whole genome shotgun (WGS) entry which is preliminary data.</text>
</comment>
<protein>
    <submittedName>
        <fullName evidence="1">Uncharacterized protein</fullName>
    </submittedName>
</protein>
<dbReference type="Proteomes" id="UP001227268">
    <property type="component" value="Unassembled WGS sequence"/>
</dbReference>
<keyword evidence="2" id="KW-1185">Reference proteome</keyword>
<name>A0ACC2V9S4_9TREE</name>
<dbReference type="EMBL" id="JASBWT010000021">
    <property type="protein sequence ID" value="KAJ9095655.1"/>
    <property type="molecule type" value="Genomic_DNA"/>
</dbReference>